<dbReference type="EMBL" id="JACDTQ010000544">
    <property type="protein sequence ID" value="KAF5927899.1"/>
    <property type="molecule type" value="Genomic_DNA"/>
</dbReference>
<evidence type="ECO:0000313" key="3">
    <source>
        <dbReference type="Proteomes" id="UP000551758"/>
    </source>
</evidence>
<dbReference type="PANTHER" id="PTHR21084:SF1">
    <property type="entry name" value="DENSE INCISORS"/>
    <property type="match status" value="1"/>
</dbReference>
<proteinExistence type="predicted"/>
<evidence type="ECO:0000313" key="2">
    <source>
        <dbReference type="EMBL" id="KAF5927899.1"/>
    </source>
</evidence>
<dbReference type="InterPro" id="IPR026698">
    <property type="entry name" value="UPF_C3orf38"/>
</dbReference>
<dbReference type="AlphaFoldDB" id="A0A7J7FIN6"/>
<evidence type="ECO:0000256" key="1">
    <source>
        <dbReference type="SAM" id="MobiDB-lite"/>
    </source>
</evidence>
<reference evidence="2 3" key="1">
    <citation type="journal article" date="2020" name="Mol. Biol. Evol.">
        <title>Interspecific Gene Flow and the Evolution of Specialization in Black and White Rhinoceros.</title>
        <authorList>
            <person name="Moodley Y."/>
            <person name="Westbury M.V."/>
            <person name="Russo I.M."/>
            <person name="Gopalakrishnan S."/>
            <person name="Rakotoarivelo A."/>
            <person name="Olsen R.A."/>
            <person name="Prost S."/>
            <person name="Tunstall T."/>
            <person name="Ryder O.A."/>
            <person name="Dalen L."/>
            <person name="Bruford M.W."/>
        </authorList>
    </citation>
    <scope>NUCLEOTIDE SEQUENCE [LARGE SCALE GENOMIC DNA]</scope>
    <source>
        <strain evidence="2">SBR-YM</strain>
        <tissue evidence="2">Skin</tissue>
    </source>
</reference>
<feature type="compositionally biased region" description="Basic and acidic residues" evidence="1">
    <location>
        <begin position="116"/>
        <end position="125"/>
    </location>
</feature>
<name>A0A7J7FIN6_DICBM</name>
<feature type="region of interest" description="Disordered" evidence="1">
    <location>
        <begin position="116"/>
        <end position="139"/>
    </location>
</feature>
<dbReference type="Pfam" id="PF15008">
    <property type="entry name" value="DUF4518"/>
    <property type="match status" value="1"/>
</dbReference>
<keyword evidence="3" id="KW-1185">Reference proteome</keyword>
<sequence>MLGLRYPEMEGCRNLLGLLDEIMALCDTITNYLVQPEDCQDAIRATLVYSQSVELLRNKKSSEKSFLTQGAIIPPATEKHHLIQHAKDYWNKQLQLKLKETPEPVKTEDIRLIQQQEKEDKKAEKNPILGPPRDEWGGPQHFRHDGKLRFHYNTPQQNVIDYHAADIVSLHLLSLVKEEYLFQSQPGLPWTEMCCFSPWSSYVRLNVRQALDSGTGDQTLCSGNEALLNKRELSLPNPLQH</sequence>
<dbReference type="Proteomes" id="UP000551758">
    <property type="component" value="Unassembled WGS sequence"/>
</dbReference>
<dbReference type="PANTHER" id="PTHR21084">
    <property type="entry name" value="DENSE INCISORS"/>
    <property type="match status" value="1"/>
</dbReference>
<accession>A0A7J7FIN6</accession>
<comment type="caution">
    <text evidence="2">The sequence shown here is derived from an EMBL/GenBank/DDBJ whole genome shotgun (WGS) entry which is preliminary data.</text>
</comment>
<gene>
    <name evidence="2" type="ORF">HPG69_009265</name>
</gene>
<organism evidence="2 3">
    <name type="scientific">Diceros bicornis minor</name>
    <name type="common">South-central black rhinoceros</name>
    <dbReference type="NCBI Taxonomy" id="77932"/>
    <lineage>
        <taxon>Eukaryota</taxon>
        <taxon>Metazoa</taxon>
        <taxon>Chordata</taxon>
        <taxon>Craniata</taxon>
        <taxon>Vertebrata</taxon>
        <taxon>Euteleostomi</taxon>
        <taxon>Mammalia</taxon>
        <taxon>Eutheria</taxon>
        <taxon>Laurasiatheria</taxon>
        <taxon>Perissodactyla</taxon>
        <taxon>Rhinocerotidae</taxon>
        <taxon>Diceros</taxon>
    </lineage>
</organism>
<protein>
    <submittedName>
        <fullName evidence="2">Uncharacterized protein</fullName>
    </submittedName>
</protein>